<evidence type="ECO:0000256" key="8">
    <source>
        <dbReference type="PIRSR" id="PIRSR000294-1"/>
    </source>
</evidence>
<dbReference type="PROSITE" id="PS51007">
    <property type="entry name" value="CYTC"/>
    <property type="match status" value="2"/>
</dbReference>
<feature type="binding site" description="axial binding residue" evidence="9">
    <location>
        <position position="66"/>
    </location>
    <ligand>
        <name>heme c</name>
        <dbReference type="ChEBI" id="CHEBI:61717"/>
        <label>1</label>
    </ligand>
    <ligandPart>
        <name>Fe</name>
        <dbReference type="ChEBI" id="CHEBI:18248"/>
    </ligandPart>
</feature>
<evidence type="ECO:0000256" key="4">
    <source>
        <dbReference type="ARBA" id="ARBA00022729"/>
    </source>
</evidence>
<dbReference type="Proteomes" id="UP000070186">
    <property type="component" value="Unassembled WGS sequence"/>
</dbReference>
<dbReference type="InterPro" id="IPR026259">
    <property type="entry name" value="MauG/Cytc_peroxidase"/>
</dbReference>
<keyword evidence="4" id="KW-0732">Signal</keyword>
<dbReference type="GO" id="GO:0020037">
    <property type="term" value="F:heme binding"/>
    <property type="evidence" value="ECO:0007669"/>
    <property type="project" value="InterPro"/>
</dbReference>
<dbReference type="InterPro" id="IPR051395">
    <property type="entry name" value="Cytochrome_c_Peroxidase/MauG"/>
</dbReference>
<dbReference type="PANTHER" id="PTHR30600">
    <property type="entry name" value="CYTOCHROME C PEROXIDASE-RELATED"/>
    <property type="match status" value="1"/>
</dbReference>
<comment type="PTM">
    <text evidence="8">Binds 2 heme groups per subunit.</text>
</comment>
<dbReference type="SUPFAM" id="SSF46626">
    <property type="entry name" value="Cytochrome c"/>
    <property type="match status" value="2"/>
</dbReference>
<feature type="domain" description="Cytochrome c" evidence="10">
    <location>
        <begin position="191"/>
        <end position="309"/>
    </location>
</feature>
<dbReference type="STRING" id="281362.AT959_19110"/>
<name>A0A133XDZ1_9RHOO</name>
<feature type="binding site" description="covalent" evidence="8">
    <location>
        <position position="205"/>
    </location>
    <ligand>
        <name>heme c</name>
        <dbReference type="ChEBI" id="CHEBI:61717"/>
        <label>2</label>
    </ligand>
</feature>
<evidence type="ECO:0000256" key="6">
    <source>
        <dbReference type="ARBA" id="ARBA00023002"/>
    </source>
</evidence>
<dbReference type="PANTHER" id="PTHR30600:SF7">
    <property type="entry name" value="CYTOCHROME C PEROXIDASE-RELATED"/>
    <property type="match status" value="1"/>
</dbReference>
<feature type="binding site" description="axial binding residue" evidence="9">
    <location>
        <position position="284"/>
    </location>
    <ligand>
        <name>heme c</name>
        <dbReference type="ChEBI" id="CHEBI:61717"/>
        <label>2</label>
    </ligand>
    <ligandPart>
        <name>Fe</name>
        <dbReference type="ChEBI" id="CHEBI:18248"/>
    </ligandPart>
</feature>
<evidence type="ECO:0000259" key="10">
    <source>
        <dbReference type="PROSITE" id="PS51007"/>
    </source>
</evidence>
<evidence type="ECO:0000256" key="1">
    <source>
        <dbReference type="ARBA" id="ARBA00004418"/>
    </source>
</evidence>
<dbReference type="GO" id="GO:0004130">
    <property type="term" value="F:cytochrome-c peroxidase activity"/>
    <property type="evidence" value="ECO:0007669"/>
    <property type="project" value="TreeGrafter"/>
</dbReference>
<dbReference type="GO" id="GO:0046872">
    <property type="term" value="F:metal ion binding"/>
    <property type="evidence" value="ECO:0007669"/>
    <property type="project" value="UniProtKB-KW"/>
</dbReference>
<dbReference type="AlphaFoldDB" id="A0A133XDZ1"/>
<evidence type="ECO:0000256" key="3">
    <source>
        <dbReference type="ARBA" id="ARBA00022723"/>
    </source>
</evidence>
<keyword evidence="5" id="KW-0574">Periplasm</keyword>
<comment type="cofactor">
    <cofactor evidence="8">
        <name>heme</name>
        <dbReference type="ChEBI" id="CHEBI:30413"/>
    </cofactor>
    <text evidence="8">Binds 2 heme groups.</text>
</comment>
<keyword evidence="12" id="KW-1185">Reference proteome</keyword>
<feature type="binding site" description="axial binding residue" evidence="9">
    <location>
        <position position="209"/>
    </location>
    <ligand>
        <name>heme c</name>
        <dbReference type="ChEBI" id="CHEBI:61717"/>
        <label>2</label>
    </ligand>
    <ligandPart>
        <name>Fe</name>
        <dbReference type="ChEBI" id="CHEBI:18248"/>
    </ligandPart>
</feature>
<dbReference type="PIRSF" id="PIRSF000294">
    <property type="entry name" value="Cytochrome-c_peroxidase"/>
    <property type="match status" value="1"/>
</dbReference>
<dbReference type="Gene3D" id="1.10.760.10">
    <property type="entry name" value="Cytochrome c-like domain"/>
    <property type="match status" value="2"/>
</dbReference>
<dbReference type="EMBL" id="LODL01000040">
    <property type="protein sequence ID" value="KXB29136.1"/>
    <property type="molecule type" value="Genomic_DNA"/>
</dbReference>
<comment type="subcellular location">
    <subcellularLocation>
        <location evidence="1">Periplasm</location>
    </subcellularLocation>
</comment>
<reference evidence="11 12" key="1">
    <citation type="submission" date="2015-12" db="EMBL/GenBank/DDBJ databases">
        <title>Nitrous oxide reduction kinetics distinguish bacteria harboring typical versus atypical NosZ.</title>
        <authorList>
            <person name="Yoon S."/>
            <person name="Nissen S."/>
            <person name="Park D."/>
            <person name="Sanford R.A."/>
            <person name="Loeffler F.E."/>
        </authorList>
    </citation>
    <scope>NUCLEOTIDE SEQUENCE [LARGE SCALE GENOMIC DNA]</scope>
    <source>
        <strain evidence="11 12">ATCC BAA-841</strain>
    </source>
</reference>
<accession>A0A133XDZ1</accession>
<dbReference type="InterPro" id="IPR009056">
    <property type="entry name" value="Cyt_c-like_dom"/>
</dbReference>
<dbReference type="GO" id="GO:0042597">
    <property type="term" value="C:periplasmic space"/>
    <property type="evidence" value="ECO:0007669"/>
    <property type="project" value="UniProtKB-SubCell"/>
</dbReference>
<dbReference type="GO" id="GO:0009055">
    <property type="term" value="F:electron transfer activity"/>
    <property type="evidence" value="ECO:0007669"/>
    <property type="project" value="InterPro"/>
</dbReference>
<keyword evidence="2 8" id="KW-0349">Heme</keyword>
<organism evidence="11 12">
    <name type="scientific">Dechloromonas denitrificans</name>
    <dbReference type="NCBI Taxonomy" id="281362"/>
    <lineage>
        <taxon>Bacteria</taxon>
        <taxon>Pseudomonadati</taxon>
        <taxon>Pseudomonadota</taxon>
        <taxon>Betaproteobacteria</taxon>
        <taxon>Rhodocyclales</taxon>
        <taxon>Azonexaceae</taxon>
        <taxon>Dechloromonas</taxon>
    </lineage>
</organism>
<feature type="binding site" description="covalent" evidence="8">
    <location>
        <position position="65"/>
    </location>
    <ligand>
        <name>heme c</name>
        <dbReference type="ChEBI" id="CHEBI:61717"/>
        <label>1</label>
    </ligand>
</feature>
<gene>
    <name evidence="11" type="ORF">AT959_19110</name>
</gene>
<comment type="caution">
    <text evidence="11">The sequence shown here is derived from an EMBL/GenBank/DDBJ whole genome shotgun (WGS) entry which is preliminary data.</text>
</comment>
<sequence>MLVPYDHQSSEGVDRSIPASTKDAVEPILPLPALPVLSAERVALGERLFSDKRFSADRTLACVSCHDLRRGGADGRPFSVGIGGAVGEINAPSVFNSGLSMAQFWDGRALTLEEQVAGPVHNPLEMGSNWSQVLDRLAQDEALQADFRRAYPDGLTVNNVSNAIATFERSLQTPNSRFDRYLQGDQAALNPAEVEGYRRFRELGCSSCHQGALVGGNMYQKFGVLGDYFAGRAITRADLGRFNVTQRDEDKHVFKVPSLRNVALTAPYFHDGSVATLEQAVLLMGRYQLGRELSELDAQAIAAFLKSLTGEWRGALLQ</sequence>
<keyword evidence="7 9" id="KW-0408">Iron</keyword>
<protein>
    <submittedName>
        <fullName evidence="11">Cytochrome B6</fullName>
    </submittedName>
</protein>
<dbReference type="InterPro" id="IPR036909">
    <property type="entry name" value="Cyt_c-like_dom_sf"/>
</dbReference>
<evidence type="ECO:0000256" key="7">
    <source>
        <dbReference type="ARBA" id="ARBA00023004"/>
    </source>
</evidence>
<feature type="binding site" description="covalent" evidence="8">
    <location>
        <position position="62"/>
    </location>
    <ligand>
        <name>heme c</name>
        <dbReference type="ChEBI" id="CHEBI:61717"/>
        <label>1</label>
    </ligand>
</feature>
<feature type="binding site" description="covalent" evidence="8">
    <location>
        <position position="208"/>
    </location>
    <ligand>
        <name>heme c</name>
        <dbReference type="ChEBI" id="CHEBI:61717"/>
        <label>2</label>
    </ligand>
</feature>
<keyword evidence="6" id="KW-0560">Oxidoreductase</keyword>
<keyword evidence="3 9" id="KW-0479">Metal-binding</keyword>
<feature type="domain" description="Cytochrome c" evidence="10">
    <location>
        <begin position="40"/>
        <end position="171"/>
    </location>
</feature>
<proteinExistence type="predicted"/>
<evidence type="ECO:0000256" key="5">
    <source>
        <dbReference type="ARBA" id="ARBA00022764"/>
    </source>
</evidence>
<evidence type="ECO:0000313" key="11">
    <source>
        <dbReference type="EMBL" id="KXB29136.1"/>
    </source>
</evidence>
<evidence type="ECO:0000313" key="12">
    <source>
        <dbReference type="Proteomes" id="UP000070186"/>
    </source>
</evidence>
<dbReference type="Pfam" id="PF03150">
    <property type="entry name" value="CCP_MauG"/>
    <property type="match status" value="1"/>
</dbReference>
<evidence type="ECO:0000256" key="2">
    <source>
        <dbReference type="ARBA" id="ARBA00022617"/>
    </source>
</evidence>
<dbReference type="InterPro" id="IPR004852">
    <property type="entry name" value="Di-haem_cyt_c_peroxidsae"/>
</dbReference>
<evidence type="ECO:0000256" key="9">
    <source>
        <dbReference type="PIRSR" id="PIRSR000294-2"/>
    </source>
</evidence>